<evidence type="ECO:0000313" key="2">
    <source>
        <dbReference type="Proteomes" id="UP000784294"/>
    </source>
</evidence>
<protein>
    <submittedName>
        <fullName evidence="1">Uncharacterized protein</fullName>
    </submittedName>
</protein>
<dbReference type="Proteomes" id="UP000784294">
    <property type="component" value="Unassembled WGS sequence"/>
</dbReference>
<organism evidence="1 2">
    <name type="scientific">Protopolystoma xenopodis</name>
    <dbReference type="NCBI Taxonomy" id="117903"/>
    <lineage>
        <taxon>Eukaryota</taxon>
        <taxon>Metazoa</taxon>
        <taxon>Spiralia</taxon>
        <taxon>Lophotrochozoa</taxon>
        <taxon>Platyhelminthes</taxon>
        <taxon>Monogenea</taxon>
        <taxon>Polyopisthocotylea</taxon>
        <taxon>Polystomatidea</taxon>
        <taxon>Polystomatidae</taxon>
        <taxon>Protopolystoma</taxon>
    </lineage>
</organism>
<keyword evidence="2" id="KW-1185">Reference proteome</keyword>
<comment type="caution">
    <text evidence="1">The sequence shown here is derived from an EMBL/GenBank/DDBJ whole genome shotgun (WGS) entry which is preliminary data.</text>
</comment>
<dbReference type="EMBL" id="CAAALY010016827">
    <property type="protein sequence ID" value="VEL13124.1"/>
    <property type="molecule type" value="Genomic_DNA"/>
</dbReference>
<sequence length="154" mass="16947">MITHVSLANSPLRSVSDWVAETSVSQPVTDPGIPVVHYDLSQPPVTSSELKFDFYSEDRSDRSTSDQYFGPTALSPDICIQSSLQYCPTQDDSAFGITLGTRLFREVQGVSVNEIAENLEDSCQNKQLLIEDGEPRSKEPSGRLDALSICIITF</sequence>
<evidence type="ECO:0000313" key="1">
    <source>
        <dbReference type="EMBL" id="VEL13124.1"/>
    </source>
</evidence>
<accession>A0A3S5BQ47</accession>
<gene>
    <name evidence="1" type="ORF">PXEA_LOCUS6564</name>
</gene>
<dbReference type="AlphaFoldDB" id="A0A3S5BQ47"/>
<name>A0A3S5BQ47_9PLAT</name>
<reference evidence="1" key="1">
    <citation type="submission" date="2018-11" db="EMBL/GenBank/DDBJ databases">
        <authorList>
            <consortium name="Pathogen Informatics"/>
        </authorList>
    </citation>
    <scope>NUCLEOTIDE SEQUENCE</scope>
</reference>
<proteinExistence type="predicted"/>